<evidence type="ECO:0000256" key="3">
    <source>
        <dbReference type="ARBA" id="ARBA00022679"/>
    </source>
</evidence>
<dbReference type="GO" id="GO:0000160">
    <property type="term" value="P:phosphorelay signal transduction system"/>
    <property type="evidence" value="ECO:0007669"/>
    <property type="project" value="UniProtKB-KW"/>
</dbReference>
<sequence length="539" mass="61404">MPDYKEGIKKDVAEIKFLVHDLRVEGFFNEILHYHVTLNTDLEIYNIEQAQVLHAADVQELKSKLGVARKAFQDYSNAVKSFSPDQTILLLGRRYIDAIHETLHLILSPLWGRSDQVLSFLPKEARSVRSRRHYRNCISWLYGVHLRISAFRQESNDPNAKEEFDIAEDVRDFTQDVVYGYVIEKSEARVELQLERIESAVIVGRRPRFRRMYFNLVMNAVDAMSGRKAGVVHVSSIIEGDRVALRVRDDGVGMSPGKIQQLLTDRQTLDGEVHSLGFVFVRQTIAEFGGELAIESEIGKGTTITLRLPYLKDKVLPPDPSYQKMHRLPEKYRSMPAEPDTARTSSVDVTPAATAVAAAPALSQELASSKGNDEERAYGKLLFDAYQKSRAQFPGCIFAIAITEDDRVEMFAHKPYEREWNISHEDLSPMYFQATYRGRMEEDELKRPIVILKPSQSVGDYFDFKEVPEADRDIERFKRMVRDEGIRIARKLIATGLDPHISVHLSGAPRFFATSPEFHGTEPFPLDLLARQKLSSEVS</sequence>
<protein>
    <recommendedName>
        <fullName evidence="2">histidine kinase</fullName>
        <ecNumber evidence="2">2.7.13.3</ecNumber>
    </recommendedName>
</protein>
<dbReference type="EC" id="2.7.13.3" evidence="2"/>
<dbReference type="InterPro" id="IPR005467">
    <property type="entry name" value="His_kinase_dom"/>
</dbReference>
<dbReference type="PANTHER" id="PTHR43065:SF46">
    <property type="entry name" value="C4-DICARBOXYLATE TRANSPORT SENSOR PROTEIN DCTB"/>
    <property type="match status" value="1"/>
</dbReference>
<dbReference type="InterPro" id="IPR004358">
    <property type="entry name" value="Sig_transdc_His_kin-like_C"/>
</dbReference>
<dbReference type="GO" id="GO:0005524">
    <property type="term" value="F:ATP binding"/>
    <property type="evidence" value="ECO:0007669"/>
    <property type="project" value="UniProtKB-KW"/>
</dbReference>
<reference evidence="9" key="1">
    <citation type="submission" date="2021-04" db="EMBL/GenBank/DDBJ databases">
        <authorList>
            <person name="Hornung B."/>
        </authorList>
    </citation>
    <scope>NUCLEOTIDE SEQUENCE</scope>
    <source>
        <strain evidence="9">G5G6</strain>
    </source>
</reference>
<dbReference type="InterPro" id="IPR003594">
    <property type="entry name" value="HATPase_dom"/>
</dbReference>
<evidence type="ECO:0000256" key="5">
    <source>
        <dbReference type="ARBA" id="ARBA00022777"/>
    </source>
</evidence>
<keyword evidence="10" id="KW-1185">Reference proteome</keyword>
<dbReference type="AlphaFoldDB" id="A0A916N260"/>
<dbReference type="Gene3D" id="3.30.565.10">
    <property type="entry name" value="Histidine kinase-like ATPase, C-terminal domain"/>
    <property type="match status" value="1"/>
</dbReference>
<keyword evidence="4" id="KW-0547">Nucleotide-binding</keyword>
<gene>
    <name evidence="9" type="ORF">GTOL_11362</name>
</gene>
<dbReference type="InterPro" id="IPR036890">
    <property type="entry name" value="HATPase_C_sf"/>
</dbReference>
<evidence type="ECO:0000256" key="2">
    <source>
        <dbReference type="ARBA" id="ARBA00012438"/>
    </source>
</evidence>
<proteinExistence type="predicted"/>
<dbReference type="SUPFAM" id="SSF55874">
    <property type="entry name" value="ATPase domain of HSP90 chaperone/DNA topoisomerase II/histidine kinase"/>
    <property type="match status" value="1"/>
</dbReference>
<keyword evidence="3 9" id="KW-0808">Transferase</keyword>
<feature type="domain" description="Histidine kinase" evidence="8">
    <location>
        <begin position="189"/>
        <end position="312"/>
    </location>
</feature>
<name>A0A916N260_9PROT</name>
<evidence type="ECO:0000256" key="1">
    <source>
        <dbReference type="ARBA" id="ARBA00000085"/>
    </source>
</evidence>
<evidence type="ECO:0000256" key="6">
    <source>
        <dbReference type="ARBA" id="ARBA00022840"/>
    </source>
</evidence>
<keyword evidence="6" id="KW-0067">ATP-binding</keyword>
<dbReference type="Proteomes" id="UP000742786">
    <property type="component" value="Unassembled WGS sequence"/>
</dbReference>
<dbReference type="Pfam" id="PF02518">
    <property type="entry name" value="HATPase_c"/>
    <property type="match status" value="1"/>
</dbReference>
<dbReference type="EMBL" id="CAJQUM010000001">
    <property type="protein sequence ID" value="CAG4883479.1"/>
    <property type="molecule type" value="Genomic_DNA"/>
</dbReference>
<comment type="caution">
    <text evidence="9">The sequence shown here is derived from an EMBL/GenBank/DDBJ whole genome shotgun (WGS) entry which is preliminary data.</text>
</comment>
<keyword evidence="7" id="KW-0902">Two-component regulatory system</keyword>
<organism evidence="9 10">
    <name type="scientific">Georgfuchsia toluolica</name>
    <dbReference type="NCBI Taxonomy" id="424218"/>
    <lineage>
        <taxon>Bacteria</taxon>
        <taxon>Pseudomonadati</taxon>
        <taxon>Pseudomonadota</taxon>
        <taxon>Betaproteobacteria</taxon>
        <taxon>Nitrosomonadales</taxon>
        <taxon>Sterolibacteriaceae</taxon>
        <taxon>Georgfuchsia</taxon>
    </lineage>
</organism>
<evidence type="ECO:0000313" key="9">
    <source>
        <dbReference type="EMBL" id="CAG4883479.1"/>
    </source>
</evidence>
<dbReference type="PRINTS" id="PR00344">
    <property type="entry name" value="BCTRLSENSOR"/>
</dbReference>
<evidence type="ECO:0000259" key="8">
    <source>
        <dbReference type="PROSITE" id="PS50109"/>
    </source>
</evidence>
<dbReference type="PANTHER" id="PTHR43065">
    <property type="entry name" value="SENSOR HISTIDINE KINASE"/>
    <property type="match status" value="1"/>
</dbReference>
<accession>A0A916N260</accession>
<dbReference type="PROSITE" id="PS50109">
    <property type="entry name" value="HIS_KIN"/>
    <property type="match status" value="1"/>
</dbReference>
<dbReference type="SMART" id="SM00387">
    <property type="entry name" value="HATPase_c"/>
    <property type="match status" value="1"/>
</dbReference>
<evidence type="ECO:0000256" key="7">
    <source>
        <dbReference type="ARBA" id="ARBA00023012"/>
    </source>
</evidence>
<dbReference type="RefSeq" id="WP_220635445.1">
    <property type="nucleotide sequence ID" value="NZ_CAJQUM010000001.1"/>
</dbReference>
<evidence type="ECO:0000313" key="10">
    <source>
        <dbReference type="Proteomes" id="UP000742786"/>
    </source>
</evidence>
<dbReference type="GO" id="GO:0004673">
    <property type="term" value="F:protein histidine kinase activity"/>
    <property type="evidence" value="ECO:0007669"/>
    <property type="project" value="UniProtKB-EC"/>
</dbReference>
<keyword evidence="5 9" id="KW-0418">Kinase</keyword>
<evidence type="ECO:0000256" key="4">
    <source>
        <dbReference type="ARBA" id="ARBA00022741"/>
    </source>
</evidence>
<comment type="catalytic activity">
    <reaction evidence="1">
        <text>ATP + protein L-histidine = ADP + protein N-phospho-L-histidine.</text>
        <dbReference type="EC" id="2.7.13.3"/>
    </reaction>
</comment>